<evidence type="ECO:0000256" key="6">
    <source>
        <dbReference type="ARBA" id="ARBA00039187"/>
    </source>
</evidence>
<name>A0A4Q1BIK3_TREME</name>
<dbReference type="InParanoid" id="A0A4Q1BIK3"/>
<dbReference type="InterPro" id="IPR015943">
    <property type="entry name" value="WD40/YVTN_repeat-like_dom_sf"/>
</dbReference>
<evidence type="ECO:0000256" key="2">
    <source>
        <dbReference type="ARBA" id="ARBA00022664"/>
    </source>
</evidence>
<evidence type="ECO:0000256" key="4">
    <source>
        <dbReference type="ARBA" id="ARBA00037232"/>
    </source>
</evidence>
<evidence type="ECO:0000256" key="5">
    <source>
        <dbReference type="ARBA" id="ARBA00038304"/>
    </source>
</evidence>
<dbReference type="GO" id="GO:0005634">
    <property type="term" value="C:nucleus"/>
    <property type="evidence" value="ECO:0007669"/>
    <property type="project" value="UniProtKB-SubCell"/>
</dbReference>
<dbReference type="Proteomes" id="UP000289152">
    <property type="component" value="Unassembled WGS sequence"/>
</dbReference>
<dbReference type="Pfam" id="PF10433">
    <property type="entry name" value="Beta-prop_RSE1_1st"/>
    <property type="match status" value="1"/>
</dbReference>
<dbReference type="FunCoup" id="A0A4Q1BIK3">
    <property type="interactions" value="647"/>
</dbReference>
<protein>
    <recommendedName>
        <fullName evidence="7">Protein CFT1</fullName>
    </recommendedName>
    <alternativeName>
        <fullName evidence="8">Cleavage factor two protein 1</fullName>
    </alternativeName>
    <alternativeName>
        <fullName evidence="6">Protein cft1</fullName>
    </alternativeName>
</protein>
<dbReference type="VEuPathDB" id="FungiDB:TREMEDRAFT_70300"/>
<dbReference type="Pfam" id="PF23726">
    <property type="entry name" value="Beta-prop_RSE1_2nd"/>
    <property type="match status" value="1"/>
</dbReference>
<keyword evidence="2" id="KW-0507">mRNA processing</keyword>
<dbReference type="EMBL" id="SDIL01000068">
    <property type="protein sequence ID" value="RXK37460.1"/>
    <property type="molecule type" value="Genomic_DNA"/>
</dbReference>
<dbReference type="Pfam" id="PF03178">
    <property type="entry name" value="CPSF_A"/>
    <property type="match status" value="1"/>
</dbReference>
<feature type="domain" description="RSE1/DDB1/CPSF1 C-terminal" evidence="9">
    <location>
        <begin position="1058"/>
        <end position="1384"/>
    </location>
</feature>
<dbReference type="FunFam" id="2.130.10.10:FF:000730">
    <property type="entry name" value="Chromosome 15, whole genome shotgun sequence"/>
    <property type="match status" value="1"/>
</dbReference>
<evidence type="ECO:0000259" key="11">
    <source>
        <dbReference type="Pfam" id="PF23726"/>
    </source>
</evidence>
<accession>A0A4Q1BIK3</accession>
<comment type="caution">
    <text evidence="12">The sequence shown here is derived from an EMBL/GenBank/DDBJ whole genome shotgun (WGS) entry which is preliminary data.</text>
</comment>
<sequence length="1417" mass="156775">MSNMYALHQPLLPSSSVHFSLFLPNFTPSTIYPLPSPHTPYETPPIKVLGNVVVAGGQDLRVFEIREQQVPIPESPREDGVDQTKVEKMDEDMADDIGDNFFDTGFRDRAPVNYETTRRLHLLCQHTLHGWITGLAPLRTIESSVDGLDRLLVSFKDAKMALLEWSRGDIATVSLHTYERCQQMVTGDLQFYTPLLRSDPLSRLAVLTLPEDSLAILPVLQEQSDLDPLENFTKDAPYSPSFVLSLADVAPTIKNLQDLLFLPGFHSPTLAVLYSPYHTWAGRYHSQRDTFCLEVRTFDITAGGSYPLLTSVSGLPSDSLYIVACPAELGGVVLVTTTGLLHIDQSGRTVATSVNAWWSHITTLPCDKSSESRKISLEGSKSVFVTERDLLLVLQNGDVHQVRFEMNGRAIGAIKVDEQSSNIPAPSSMVTTGNQAIFVGCAEGDSLLANVDIKRAVAIEDRKPAIEAEAEVDWDEDLYGDIDAPLTNGATNGTKYQAITGPANIVLSPADVLTGVGKIVDMEFGIASTDEGTRTYPQLVTIGGGSKRSTFNAFRRGIPISKRRRFNELFNTESVWFLPIQRPSGQHLKSIPEDRRTTMLFSSEATQTRIFSLSAKPNPEQIGRISGKSLTVGPFFQRSNVLVVTQTEVLLLDSDGKTQQSIGNEGEEIIFASISDPYVVIRRVNGSVSMFVGDTVARQLSEVEIPSDSLQPPYQAIEVFSDTTGIYRMFEASDSDNSKDHTARSIAIRQGHQNRMQLTQDQIKRLQEEKPAISADAPSTEMAMNAARGTQWLALLSAAGRFEIRSLPDLTLVLQSDGLGTAAATFTDETVGADLPFEENTDKVKQLLFCPIGRGSPRPHMLSHTDSWAYHQSGRLNIYEAQPRFTRDASQTPSRRSLAVRFRKVHTSLISPSSSTSISSTIIPYDNLEGQSGAFITGEKPYWVMSSEKHPLRLYGLKQGAMAFGPTTHLGSMGEYFMKIDDGCFICYFPQTLNTDMTMPCDRYEMQRTYTNVVFDPPSGHYLGATAISVPFQAYDEEGELQLGPEGENLVPPLNERSSLELFSRGSDPWRVIDGYDFDQNENVLSMQSVLLESSSVPGGYRDFVAVGTGFDFGEDRATRGNVYIFEVVEVVPEPGQKSAWALKLRCKDPCRNPVSALGNINGYLLHSNGPKMYVKGLDFDERLMGLAFVDVMIYLTSIKVFKNFILISDMVKSIWFLSFQEDPYKFTVISKDLMPISVTSADFLVHDGHVTFLTYDRSGDIRMVDFDPANPESINGERLIVRTEYHGGSPVTVSTMIARRRGAEEEFAPQTQIICAHADGSISTFVSTKPARFRRLHFVSDQLIRNAQHVAGLNPRAFRTVRNDLVAKPLSRGILDGELLGRFAIQPIDRQREMLKQIGTDGGTVASDLQALGGFW</sequence>
<dbReference type="PANTHER" id="PTHR10644">
    <property type="entry name" value="DNA REPAIR/RNA PROCESSING CPSF FAMILY"/>
    <property type="match status" value="1"/>
</dbReference>
<keyword evidence="13" id="KW-1185">Reference proteome</keyword>
<reference evidence="12 13" key="1">
    <citation type="submission" date="2016-06" db="EMBL/GenBank/DDBJ databases">
        <title>Evolution of pathogenesis and genome organization in the Tremellales.</title>
        <authorList>
            <person name="Cuomo C."/>
            <person name="Litvintseva A."/>
            <person name="Heitman J."/>
            <person name="Chen Y."/>
            <person name="Sun S."/>
            <person name="Springer D."/>
            <person name="Dromer F."/>
            <person name="Young S."/>
            <person name="Zeng Q."/>
            <person name="Chapman S."/>
            <person name="Gujja S."/>
            <person name="Saif S."/>
            <person name="Birren B."/>
        </authorList>
    </citation>
    <scope>NUCLEOTIDE SEQUENCE [LARGE SCALE GENOMIC DNA]</scope>
    <source>
        <strain evidence="12 13">ATCC 28783</strain>
    </source>
</reference>
<dbReference type="GO" id="GO:0006397">
    <property type="term" value="P:mRNA processing"/>
    <property type="evidence" value="ECO:0007669"/>
    <property type="project" value="UniProtKB-KW"/>
</dbReference>
<evidence type="ECO:0000313" key="13">
    <source>
        <dbReference type="Proteomes" id="UP000289152"/>
    </source>
</evidence>
<feature type="domain" description="RSE1/DDB1/CPSF1 first beta-propeller" evidence="10">
    <location>
        <begin position="117"/>
        <end position="454"/>
    </location>
</feature>
<dbReference type="OrthoDB" id="6109at2759"/>
<evidence type="ECO:0000256" key="3">
    <source>
        <dbReference type="ARBA" id="ARBA00023242"/>
    </source>
</evidence>
<dbReference type="InterPro" id="IPR004871">
    <property type="entry name" value="RSE1/DDB1/CPSF1_C"/>
</dbReference>
<proteinExistence type="inferred from homology"/>
<keyword evidence="3" id="KW-0539">Nucleus</keyword>
<gene>
    <name evidence="12" type="ORF">M231_05283</name>
</gene>
<organism evidence="12 13">
    <name type="scientific">Tremella mesenterica</name>
    <name type="common">Jelly fungus</name>
    <dbReference type="NCBI Taxonomy" id="5217"/>
    <lineage>
        <taxon>Eukaryota</taxon>
        <taxon>Fungi</taxon>
        <taxon>Dikarya</taxon>
        <taxon>Basidiomycota</taxon>
        <taxon>Agaricomycotina</taxon>
        <taxon>Tremellomycetes</taxon>
        <taxon>Tremellales</taxon>
        <taxon>Tremellaceae</taxon>
        <taxon>Tremella</taxon>
    </lineage>
</organism>
<evidence type="ECO:0000256" key="8">
    <source>
        <dbReference type="ARBA" id="ARBA00041264"/>
    </source>
</evidence>
<dbReference type="InterPro" id="IPR018846">
    <property type="entry name" value="Beta-prop_RSE1/DDB1/CPSF1_1st"/>
</dbReference>
<dbReference type="Gene3D" id="2.130.10.10">
    <property type="entry name" value="YVTN repeat-like/Quinoprotein amine dehydrogenase"/>
    <property type="match status" value="3"/>
</dbReference>
<feature type="domain" description="RSE1/DDB1/CPSF1 second beta-propeller" evidence="11">
    <location>
        <begin position="566"/>
        <end position="958"/>
    </location>
</feature>
<dbReference type="InterPro" id="IPR050358">
    <property type="entry name" value="RSE1/DDB1/CFT1"/>
</dbReference>
<evidence type="ECO:0000256" key="1">
    <source>
        <dbReference type="ARBA" id="ARBA00004123"/>
    </source>
</evidence>
<evidence type="ECO:0000259" key="10">
    <source>
        <dbReference type="Pfam" id="PF10433"/>
    </source>
</evidence>
<dbReference type="GO" id="GO:0003676">
    <property type="term" value="F:nucleic acid binding"/>
    <property type="evidence" value="ECO:0007669"/>
    <property type="project" value="InterPro"/>
</dbReference>
<comment type="similarity">
    <text evidence="5">Belongs to the CFT1 family.</text>
</comment>
<evidence type="ECO:0000259" key="9">
    <source>
        <dbReference type="Pfam" id="PF03178"/>
    </source>
</evidence>
<dbReference type="InterPro" id="IPR058543">
    <property type="entry name" value="Beta-prop_RSE1/DDB1/CPSF1_2nd"/>
</dbReference>
<comment type="function">
    <text evidence="4">RNA-binding component of the cleavage and polyadenylation factor (CPF) complex, which plays a key role in polyadenylation-dependent pre-mRNA 3'-end formation and cooperates with cleavage factors including the CFIA complex and NAB4/CFIB. Involved in poly(A) site recognition. May be involved in coupling transcription termination and mRNA 3'-end formation.</text>
</comment>
<dbReference type="STRING" id="5217.A0A4Q1BIK3"/>
<comment type="subcellular location">
    <subcellularLocation>
        <location evidence="1">Nucleus</location>
    </subcellularLocation>
</comment>
<evidence type="ECO:0000256" key="7">
    <source>
        <dbReference type="ARBA" id="ARBA00039443"/>
    </source>
</evidence>
<evidence type="ECO:0000313" key="12">
    <source>
        <dbReference type="EMBL" id="RXK37460.1"/>
    </source>
</evidence>